<dbReference type="PANTHER" id="PTHR33529:SF6">
    <property type="entry name" value="YJGP_YJGQ FAMILY PERMEASE"/>
    <property type="match status" value="1"/>
</dbReference>
<organism evidence="7 8">
    <name type="scientific">Fluviispira sanaruensis</name>
    <dbReference type="NCBI Taxonomy" id="2493639"/>
    <lineage>
        <taxon>Bacteria</taxon>
        <taxon>Pseudomonadati</taxon>
        <taxon>Bdellovibrionota</taxon>
        <taxon>Oligoflexia</taxon>
        <taxon>Silvanigrellales</taxon>
        <taxon>Silvanigrellaceae</taxon>
        <taxon>Fluviispira</taxon>
    </lineage>
</organism>
<evidence type="ECO:0000256" key="6">
    <source>
        <dbReference type="SAM" id="Phobius"/>
    </source>
</evidence>
<evidence type="ECO:0000256" key="2">
    <source>
        <dbReference type="ARBA" id="ARBA00022475"/>
    </source>
</evidence>
<protein>
    <recommendedName>
        <fullName evidence="9">Permease</fullName>
    </recommendedName>
</protein>
<dbReference type="KEGG" id="sbf:JCM31447_13040"/>
<feature type="transmembrane region" description="Helical" evidence="6">
    <location>
        <begin position="97"/>
        <end position="124"/>
    </location>
</feature>
<evidence type="ECO:0000313" key="8">
    <source>
        <dbReference type="Proteomes" id="UP000291236"/>
    </source>
</evidence>
<comment type="subcellular location">
    <subcellularLocation>
        <location evidence="1">Cell membrane</location>
        <topology evidence="1">Multi-pass membrane protein</topology>
    </subcellularLocation>
</comment>
<dbReference type="Proteomes" id="UP000291236">
    <property type="component" value="Chromosome"/>
</dbReference>
<dbReference type="EMBL" id="AP019368">
    <property type="protein sequence ID" value="BBH52861.1"/>
    <property type="molecule type" value="Genomic_DNA"/>
</dbReference>
<dbReference type="InterPro" id="IPR005495">
    <property type="entry name" value="LptG/LptF_permease"/>
</dbReference>
<evidence type="ECO:0000256" key="3">
    <source>
        <dbReference type="ARBA" id="ARBA00022692"/>
    </source>
</evidence>
<accession>A0A4P2VJI1</accession>
<name>A0A4P2VJI1_FLUSA</name>
<sequence>MAVLQKLDRLMATEIISLTFVITASLSSIMIMGKLPRYADFLFSAPESVTTFLMLLLYIFPNVLKLTVPISLLLASAIVTIRMAADRELEAWMSSGVSIFRFAAMPTFLGIAVMLISLFSALFFEPYSTQQFNKFKWIQTRGVVEAVLANTIREKSFIDDVPSNEKVNMSLYFQKVSSDKSEFKSVFMGIKPATESFFSVLVSETGSLKKTQNYGLPDYVFSLQDGTAYAERESKETLPELVKDHPKTFYFSKSISAKIDMSQFPIPQDLIVTEFKDMDISLVNTFKSKFKTDSTFSGGADQLYPAAYIQFLKQQIENSPNWKNDRQVIEKYLFILKQVAVPLSTLFLPIIGVCLGIQDPRRKQYGVYFGIGLVIFALYSSMSLCQQLILNFIISPLSMLFVPPCVLIFIILILLRWRLRHPPSTGFIAFVRDDLFKIKFFTKKD</sequence>
<keyword evidence="2" id="KW-1003">Cell membrane</keyword>
<evidence type="ECO:0000256" key="1">
    <source>
        <dbReference type="ARBA" id="ARBA00004651"/>
    </source>
</evidence>
<dbReference type="Pfam" id="PF03739">
    <property type="entry name" value="LptF_LptG"/>
    <property type="match status" value="1"/>
</dbReference>
<gene>
    <name evidence="7" type="ORF">JCM31447_13040</name>
</gene>
<keyword evidence="4 6" id="KW-1133">Transmembrane helix</keyword>
<evidence type="ECO:0000256" key="5">
    <source>
        <dbReference type="ARBA" id="ARBA00023136"/>
    </source>
</evidence>
<dbReference type="GO" id="GO:0015920">
    <property type="term" value="P:lipopolysaccharide transport"/>
    <property type="evidence" value="ECO:0007669"/>
    <property type="project" value="TreeGrafter"/>
</dbReference>
<dbReference type="OrthoDB" id="5290007at2"/>
<evidence type="ECO:0000313" key="7">
    <source>
        <dbReference type="EMBL" id="BBH52861.1"/>
    </source>
</evidence>
<feature type="transmembrane region" description="Helical" evidence="6">
    <location>
        <begin position="12"/>
        <end position="31"/>
    </location>
</feature>
<dbReference type="AlphaFoldDB" id="A0A4P2VJI1"/>
<dbReference type="RefSeq" id="WP_130607699.1">
    <property type="nucleotide sequence ID" value="NZ_AP019368.1"/>
</dbReference>
<keyword evidence="3 6" id="KW-0812">Transmembrane</keyword>
<feature type="transmembrane region" description="Helical" evidence="6">
    <location>
        <begin position="339"/>
        <end position="358"/>
    </location>
</feature>
<feature type="transmembrane region" description="Helical" evidence="6">
    <location>
        <begin position="388"/>
        <end position="415"/>
    </location>
</feature>
<keyword evidence="5 6" id="KW-0472">Membrane</keyword>
<proteinExistence type="predicted"/>
<dbReference type="GO" id="GO:0043190">
    <property type="term" value="C:ATP-binding cassette (ABC) transporter complex"/>
    <property type="evidence" value="ECO:0007669"/>
    <property type="project" value="TreeGrafter"/>
</dbReference>
<evidence type="ECO:0000256" key="4">
    <source>
        <dbReference type="ARBA" id="ARBA00022989"/>
    </source>
</evidence>
<feature type="transmembrane region" description="Helical" evidence="6">
    <location>
        <begin position="365"/>
        <end position="382"/>
    </location>
</feature>
<reference evidence="7 8" key="1">
    <citation type="submission" date="2018-12" db="EMBL/GenBank/DDBJ databases">
        <title>Rubrispira sanarue gen. nov., sp., nov., a member of the order Silvanigrellales, isolated from a brackish lake in Hamamatsu Japan.</title>
        <authorList>
            <person name="Maejima Y."/>
            <person name="Iino T."/>
            <person name="Muraguchi Y."/>
            <person name="Fukuda K."/>
            <person name="Nojiri H."/>
            <person name="Ohkuma M."/>
            <person name="Moriuchi R."/>
            <person name="Dohra H."/>
            <person name="Kimbara K."/>
            <person name="Shintani M."/>
        </authorList>
    </citation>
    <scope>NUCLEOTIDE SEQUENCE [LARGE SCALE GENOMIC DNA]</scope>
    <source>
        <strain evidence="7 8">RF1110005</strain>
    </source>
</reference>
<evidence type="ECO:0008006" key="9">
    <source>
        <dbReference type="Google" id="ProtNLM"/>
    </source>
</evidence>
<keyword evidence="8" id="KW-1185">Reference proteome</keyword>
<dbReference type="PANTHER" id="PTHR33529">
    <property type="entry name" value="SLR0882 PROTEIN-RELATED"/>
    <property type="match status" value="1"/>
</dbReference>